<dbReference type="Pfam" id="PF02767">
    <property type="entry name" value="DNA_pol3_beta_2"/>
    <property type="match status" value="1"/>
</dbReference>
<dbReference type="SMART" id="SM00480">
    <property type="entry name" value="POL3Bc"/>
    <property type="match status" value="1"/>
</dbReference>
<dbReference type="SUPFAM" id="SSF55979">
    <property type="entry name" value="DNA clamp"/>
    <property type="match status" value="3"/>
</dbReference>
<dbReference type="OrthoDB" id="468978at2"/>
<sequence>MRFRIDRDTFADAVAWTARSLPTRPSVPVLAGLLIETAGDGLTLSGFDYETSTRATLPAEVADDGRALVSGRLLSEIVKSLPSKPIDVSLDGTKVQVSCGSARFSLSTMPVEEYPQLPQMPTSSGTIKADEFATAVAQASAAAGRDEMLPLLTGVRLEIDGSTISLMATDRFRASLRELQWSPEASDASGHALVPARVLGETARSLVSGSDITIAISSGETGDGLIGFEGTVGNGTRRTTTRLLEGDFPRVRQLFQAQSETVAHVRTSDLVDAVKRVSLVAERNTPVRLTFSDGQVLLEAGSGDDAQASESIEATIDGADISIGFNPGYLLEGLGVMSDPVVHLAFTQHTKPAAISGVREIGDAPDGAFRYLIMPVRLQG</sequence>
<keyword evidence="7 10" id="KW-0235">DNA replication</keyword>
<evidence type="ECO:0000256" key="8">
    <source>
        <dbReference type="ARBA" id="ARBA00022932"/>
    </source>
</evidence>
<dbReference type="GO" id="GO:0008408">
    <property type="term" value="F:3'-5' exonuclease activity"/>
    <property type="evidence" value="ECO:0007669"/>
    <property type="project" value="InterPro"/>
</dbReference>
<keyword evidence="8 10" id="KW-0239">DNA-directed DNA polymerase</keyword>
<dbReference type="GO" id="GO:0003887">
    <property type="term" value="F:DNA-directed DNA polymerase activity"/>
    <property type="evidence" value="ECO:0007669"/>
    <property type="project" value="UniProtKB-UniRule"/>
</dbReference>
<evidence type="ECO:0000256" key="4">
    <source>
        <dbReference type="ARBA" id="ARBA00022490"/>
    </source>
</evidence>
<dbReference type="InterPro" id="IPR022637">
    <property type="entry name" value="DNA_polIII_beta_cen"/>
</dbReference>
<evidence type="ECO:0000313" key="14">
    <source>
        <dbReference type="EMBL" id="ALX03195.1"/>
    </source>
</evidence>
<dbReference type="FunFam" id="3.10.150.10:FF:000001">
    <property type="entry name" value="Beta sliding clamp"/>
    <property type="match status" value="1"/>
</dbReference>
<dbReference type="GO" id="GO:0009360">
    <property type="term" value="C:DNA polymerase III complex"/>
    <property type="evidence" value="ECO:0007669"/>
    <property type="project" value="InterPro"/>
</dbReference>
<feature type="domain" description="DNA polymerase III beta sliding clamp N-terminal" evidence="11">
    <location>
        <begin position="1"/>
        <end position="118"/>
    </location>
</feature>
<evidence type="ECO:0000256" key="2">
    <source>
        <dbReference type="ARBA" id="ARBA00010752"/>
    </source>
</evidence>
<dbReference type="Pfam" id="PF00712">
    <property type="entry name" value="DNA_pol3_beta"/>
    <property type="match status" value="1"/>
</dbReference>
<keyword evidence="9" id="KW-0238">DNA-binding</keyword>
<gene>
    <name evidence="14" type="ORF">AERYTH_00010</name>
</gene>
<accession>A0A0U4C4X5</accession>
<keyword evidence="4 10" id="KW-0963">Cytoplasm</keyword>
<dbReference type="InterPro" id="IPR046938">
    <property type="entry name" value="DNA_clamp_sf"/>
</dbReference>
<dbReference type="InterPro" id="IPR022635">
    <property type="entry name" value="DNA_polIII_beta_C"/>
</dbReference>
<dbReference type="RefSeq" id="WP_067852972.1">
    <property type="nucleotide sequence ID" value="NZ_CP011502.1"/>
</dbReference>
<name>A0A0U4C4X5_9ACTN</name>
<evidence type="ECO:0000256" key="1">
    <source>
        <dbReference type="ARBA" id="ARBA00004496"/>
    </source>
</evidence>
<protein>
    <recommendedName>
        <fullName evidence="3 10">Beta sliding clamp</fullName>
    </recommendedName>
</protein>
<dbReference type="Pfam" id="PF02768">
    <property type="entry name" value="DNA_pol3_beta_3"/>
    <property type="match status" value="1"/>
</dbReference>
<keyword evidence="5 10" id="KW-0808">Transferase</keyword>
<proteinExistence type="inferred from homology"/>
<dbReference type="InterPro" id="IPR001001">
    <property type="entry name" value="DNA_polIII_beta"/>
</dbReference>
<comment type="subcellular location">
    <subcellularLocation>
        <location evidence="1 10">Cytoplasm</location>
    </subcellularLocation>
</comment>
<dbReference type="PANTHER" id="PTHR30478">
    <property type="entry name" value="DNA POLYMERASE III SUBUNIT BETA"/>
    <property type="match status" value="1"/>
</dbReference>
<evidence type="ECO:0000259" key="11">
    <source>
        <dbReference type="Pfam" id="PF00712"/>
    </source>
</evidence>
<comment type="subunit">
    <text evidence="10">Forms a ring-shaped head-to-tail homodimer around DNA.</text>
</comment>
<feature type="domain" description="DNA polymerase III beta sliding clamp central" evidence="12">
    <location>
        <begin position="126"/>
        <end position="249"/>
    </location>
</feature>
<dbReference type="EMBL" id="CP011502">
    <property type="protein sequence ID" value="ALX03195.1"/>
    <property type="molecule type" value="Genomic_DNA"/>
</dbReference>
<comment type="similarity">
    <text evidence="2 10">Belongs to the beta sliding clamp family.</text>
</comment>
<evidence type="ECO:0000256" key="10">
    <source>
        <dbReference type="PIRNR" id="PIRNR000804"/>
    </source>
</evidence>
<dbReference type="GO" id="GO:0005737">
    <property type="term" value="C:cytoplasm"/>
    <property type="evidence" value="ECO:0007669"/>
    <property type="project" value="UniProtKB-SubCell"/>
</dbReference>
<evidence type="ECO:0000256" key="3">
    <source>
        <dbReference type="ARBA" id="ARBA00021035"/>
    </source>
</evidence>
<keyword evidence="6 10" id="KW-0548">Nucleotidyltransferase</keyword>
<dbReference type="Proteomes" id="UP000067689">
    <property type="component" value="Chromosome"/>
</dbReference>
<dbReference type="CDD" id="cd00140">
    <property type="entry name" value="beta_clamp"/>
    <property type="match status" value="1"/>
</dbReference>
<evidence type="ECO:0000256" key="5">
    <source>
        <dbReference type="ARBA" id="ARBA00022679"/>
    </source>
</evidence>
<reference evidence="14 15" key="1">
    <citation type="journal article" date="1991" name="Int. J. Syst. Bacteriol.">
        <title>Description of the erythromycin-producing bacterium Arthrobacter sp. strain NRRL B-3381 as Aeromicrobium erythreum gen. nov., sp. nov.</title>
        <authorList>
            <person name="Miller E.S."/>
            <person name="Woese C.R."/>
            <person name="Brenner S."/>
        </authorList>
    </citation>
    <scope>NUCLEOTIDE SEQUENCE [LARGE SCALE GENOMIC DNA]</scope>
    <source>
        <strain evidence="14 15">AR18</strain>
    </source>
</reference>
<evidence type="ECO:0000256" key="7">
    <source>
        <dbReference type="ARBA" id="ARBA00022705"/>
    </source>
</evidence>
<dbReference type="Gene3D" id="3.10.150.10">
    <property type="entry name" value="DNA Polymerase III, subunit A, domain 2"/>
    <property type="match status" value="3"/>
</dbReference>
<comment type="function">
    <text evidence="10">Confers DNA tethering and processivity to DNA polymerases and other proteins. Acts as a clamp, forming a ring around DNA (a reaction catalyzed by the clamp-loading complex) which diffuses in an ATP-independent manner freely and bidirectionally along dsDNA. Initially characterized for its ability to contact the catalytic subunit of DNA polymerase III (Pol III), a complex, multichain enzyme responsible for most of the replicative synthesis in bacteria; Pol III exhibits 3'-5' exonuclease proofreading activity. The beta chain is required for initiation of replication as well as for processivity of DNA replication.</text>
</comment>
<dbReference type="InterPro" id="IPR022634">
    <property type="entry name" value="DNA_polIII_beta_N"/>
</dbReference>
<organism evidence="14 15">
    <name type="scientific">Aeromicrobium erythreum</name>
    <dbReference type="NCBI Taxonomy" id="2041"/>
    <lineage>
        <taxon>Bacteria</taxon>
        <taxon>Bacillati</taxon>
        <taxon>Actinomycetota</taxon>
        <taxon>Actinomycetes</taxon>
        <taxon>Propionibacteriales</taxon>
        <taxon>Nocardioidaceae</taxon>
        <taxon>Aeromicrobium</taxon>
    </lineage>
</organism>
<dbReference type="FunFam" id="3.10.150.10:FF:000005">
    <property type="entry name" value="Beta sliding clamp"/>
    <property type="match status" value="1"/>
</dbReference>
<evidence type="ECO:0000313" key="15">
    <source>
        <dbReference type="Proteomes" id="UP000067689"/>
    </source>
</evidence>
<dbReference type="PIRSF" id="PIRSF000804">
    <property type="entry name" value="DNA_pol_III_b"/>
    <property type="match status" value="1"/>
</dbReference>
<dbReference type="KEGG" id="aer:AERYTH_00010"/>
<dbReference type="NCBIfam" id="TIGR00663">
    <property type="entry name" value="dnan"/>
    <property type="match status" value="1"/>
</dbReference>
<dbReference type="PANTHER" id="PTHR30478:SF0">
    <property type="entry name" value="BETA SLIDING CLAMP"/>
    <property type="match status" value="1"/>
</dbReference>
<dbReference type="GO" id="GO:0006271">
    <property type="term" value="P:DNA strand elongation involved in DNA replication"/>
    <property type="evidence" value="ECO:0007669"/>
    <property type="project" value="TreeGrafter"/>
</dbReference>
<feature type="domain" description="DNA polymerase III beta sliding clamp C-terminal" evidence="13">
    <location>
        <begin position="253"/>
        <end position="377"/>
    </location>
</feature>
<dbReference type="STRING" id="2041.AERYTH_00010"/>
<evidence type="ECO:0000256" key="9">
    <source>
        <dbReference type="ARBA" id="ARBA00023125"/>
    </source>
</evidence>
<dbReference type="AlphaFoldDB" id="A0A0U4C4X5"/>
<dbReference type="GO" id="GO:0003677">
    <property type="term" value="F:DNA binding"/>
    <property type="evidence" value="ECO:0007669"/>
    <property type="project" value="UniProtKB-UniRule"/>
</dbReference>
<evidence type="ECO:0000259" key="13">
    <source>
        <dbReference type="Pfam" id="PF02768"/>
    </source>
</evidence>
<evidence type="ECO:0000259" key="12">
    <source>
        <dbReference type="Pfam" id="PF02767"/>
    </source>
</evidence>
<evidence type="ECO:0000256" key="6">
    <source>
        <dbReference type="ARBA" id="ARBA00022695"/>
    </source>
</evidence>
<keyword evidence="15" id="KW-1185">Reference proteome</keyword>
<dbReference type="GO" id="GO:0042802">
    <property type="term" value="F:identical protein binding"/>
    <property type="evidence" value="ECO:0007669"/>
    <property type="project" value="UniProtKB-ARBA"/>
</dbReference>
<dbReference type="PATRIC" id="fig|2041.4.peg.2"/>